<name>A0A0X3VR97_9ACTN</name>
<sequence length="105" mass="11729">MITTRHGQAHQWHDATRHRLDTLDIADAVDVLRDLAPDHQDRAVLEELARRLGCHPLALVLAGSYLGHQLLEPVTVDDYRGPNVIIFRAHAWESLIAAIQEGALT</sequence>
<protein>
    <submittedName>
        <fullName evidence="1">Uncharacterized protein</fullName>
    </submittedName>
</protein>
<dbReference type="RefSeq" id="WP_062697724.1">
    <property type="nucleotide sequence ID" value="NZ_LLZG01000002.1"/>
</dbReference>
<proteinExistence type="predicted"/>
<reference evidence="2" key="1">
    <citation type="submission" date="2015-10" db="EMBL/GenBank/DDBJ databases">
        <authorList>
            <person name="Ju K.-S."/>
            <person name="Doroghazi J.R."/>
            <person name="Metcalf W.W."/>
        </authorList>
    </citation>
    <scope>NUCLEOTIDE SEQUENCE [LARGE SCALE GENOMIC DNA]</scope>
    <source>
        <strain evidence="2">NRRL 3151</strain>
    </source>
</reference>
<organism evidence="1 2">
    <name type="scientific">Streptomyces regalis</name>
    <dbReference type="NCBI Taxonomy" id="68262"/>
    <lineage>
        <taxon>Bacteria</taxon>
        <taxon>Bacillati</taxon>
        <taxon>Actinomycetota</taxon>
        <taxon>Actinomycetes</taxon>
        <taxon>Kitasatosporales</taxon>
        <taxon>Streptomycetaceae</taxon>
        <taxon>Streptomyces</taxon>
    </lineage>
</organism>
<comment type="caution">
    <text evidence="1">The sequence shown here is derived from an EMBL/GenBank/DDBJ whole genome shotgun (WGS) entry which is preliminary data.</text>
</comment>
<keyword evidence="2" id="KW-1185">Reference proteome</keyword>
<dbReference type="Proteomes" id="UP000053923">
    <property type="component" value="Unassembled WGS sequence"/>
</dbReference>
<evidence type="ECO:0000313" key="2">
    <source>
        <dbReference type="Proteomes" id="UP000053923"/>
    </source>
</evidence>
<dbReference type="AlphaFoldDB" id="A0A0X3VR97"/>
<dbReference type="EMBL" id="LLZG01000002">
    <property type="protein sequence ID" value="KUL46802.1"/>
    <property type="molecule type" value="Genomic_DNA"/>
</dbReference>
<evidence type="ECO:0000313" key="1">
    <source>
        <dbReference type="EMBL" id="KUL46802.1"/>
    </source>
</evidence>
<accession>A0A0X3VR97</accession>
<dbReference type="OrthoDB" id="127785at2"/>
<gene>
    <name evidence="1" type="ORF">ADL12_01905</name>
</gene>